<protein>
    <recommendedName>
        <fullName evidence="2">PEP-CTERM protein-sorting domain-containing protein</fullName>
    </recommendedName>
</protein>
<dbReference type="AlphaFoldDB" id="A0AAT9FML3"/>
<dbReference type="InterPro" id="IPR013424">
    <property type="entry name" value="Ice-binding_C"/>
</dbReference>
<sequence>MIAVAGLGCLPVNGAVITFESLPGGGTPTDNQRGQPTYQDGGTTASFGFLADTGNPFTTSVNVAAVVFEQRQKPNQNNTQDRTFAYTSLGSTDVDRTDTNGNNIADGQGGAWFIRTQRGYSSALTGQTGNETNQNITTGQFLVTYTGVLPTSLSGELWDIDSSNGDVERYTVRAYDGLGNVIASQISPAGLGESAGNTLDGRPWTFSFDGLSQGVAYVGIQQTGGPPRGFAFDNFNATSGVPEPSTSILAFMGIGCLLMRRNR</sequence>
<reference evidence="1" key="1">
    <citation type="submission" date="2024-07" db="EMBL/GenBank/DDBJ databases">
        <title>Complete genome sequence of Verrucomicrobiaceae bacterium NT6N.</title>
        <authorList>
            <person name="Huang C."/>
            <person name="Takami H."/>
            <person name="Hamasaki K."/>
        </authorList>
    </citation>
    <scope>NUCLEOTIDE SEQUENCE</scope>
    <source>
        <strain evidence="1">NT6N</strain>
    </source>
</reference>
<dbReference type="EMBL" id="AP026866">
    <property type="protein sequence ID" value="BDS07156.1"/>
    <property type="molecule type" value="Genomic_DNA"/>
</dbReference>
<name>A0AAT9FML3_9BACT</name>
<accession>A0AAT9FML3</accession>
<evidence type="ECO:0000313" key="1">
    <source>
        <dbReference type="EMBL" id="BDS07156.1"/>
    </source>
</evidence>
<evidence type="ECO:0008006" key="2">
    <source>
        <dbReference type="Google" id="ProtNLM"/>
    </source>
</evidence>
<dbReference type="NCBIfam" id="TIGR02595">
    <property type="entry name" value="PEP_CTERM"/>
    <property type="match status" value="1"/>
</dbReference>
<dbReference type="KEGG" id="osu:NT6N_21960"/>
<organism evidence="1">
    <name type="scientific">Oceaniferula spumae</name>
    <dbReference type="NCBI Taxonomy" id="2979115"/>
    <lineage>
        <taxon>Bacteria</taxon>
        <taxon>Pseudomonadati</taxon>
        <taxon>Verrucomicrobiota</taxon>
        <taxon>Verrucomicrobiia</taxon>
        <taxon>Verrucomicrobiales</taxon>
        <taxon>Verrucomicrobiaceae</taxon>
        <taxon>Oceaniferula</taxon>
    </lineage>
</organism>
<gene>
    <name evidence="1" type="ORF">NT6N_21960</name>
</gene>
<proteinExistence type="predicted"/>